<sequence length="381" mass="40885">MDTVTITTGEERRPLGPLDWLRWGLVSFPMLVSIPGASGWLWPLIGVTLVCSVPMLRPPARPAWVLPAGMVVVIMSSGTLWVLQPNSLTSVAMFSTTFYLMRAYGKVLTTAATVLSVIAIVAMAWIHRLDWLSAVSILSLPVVMLLLAANRRGRSARLEQTELALARAQTAAEEHARAAALAERARIAREVHDVLAHSLAGLALNLQGARLMLVRDGASPDAVAQVERAQKLASDGLAEARKAVAALREDAVPVERAVADLLAGYRLDTGARADLVVEGEPRELDAAVGTTLVRAVQEALANTRKHAQKADVDVTLVFSPEQVELTIADRQGRRPPDAPAAGYGLRGMGERVALLEGELVSGPGEDGWRIHLTVPAWTCAW</sequence>
<keyword evidence="8" id="KW-0902">Two-component regulatory system</keyword>
<evidence type="ECO:0000256" key="9">
    <source>
        <dbReference type="SAM" id="Coils"/>
    </source>
</evidence>
<evidence type="ECO:0000256" key="6">
    <source>
        <dbReference type="ARBA" id="ARBA00022777"/>
    </source>
</evidence>
<dbReference type="EC" id="2.7.13.3" evidence="2"/>
<dbReference type="GO" id="GO:0005524">
    <property type="term" value="F:ATP binding"/>
    <property type="evidence" value="ECO:0007669"/>
    <property type="project" value="UniProtKB-KW"/>
</dbReference>
<feature type="transmembrane region" description="Helical" evidence="10">
    <location>
        <begin position="62"/>
        <end position="83"/>
    </location>
</feature>
<dbReference type="CDD" id="cd16917">
    <property type="entry name" value="HATPase_UhpB-NarQ-NarX-like"/>
    <property type="match status" value="1"/>
</dbReference>
<dbReference type="InterPro" id="IPR011712">
    <property type="entry name" value="Sig_transdc_His_kin_sub3_dim/P"/>
</dbReference>
<evidence type="ECO:0000313" key="13">
    <source>
        <dbReference type="Proteomes" id="UP000198582"/>
    </source>
</evidence>
<feature type="transmembrane region" description="Helical" evidence="10">
    <location>
        <begin position="103"/>
        <end position="125"/>
    </location>
</feature>
<dbReference type="InterPro" id="IPR036890">
    <property type="entry name" value="HATPase_C_sf"/>
</dbReference>
<dbReference type="RefSeq" id="WP_091617703.1">
    <property type="nucleotide sequence ID" value="NZ_FOEF01000006.1"/>
</dbReference>
<keyword evidence="4" id="KW-0808">Transferase</keyword>
<dbReference type="PANTHER" id="PTHR24421">
    <property type="entry name" value="NITRATE/NITRITE SENSOR PROTEIN NARX-RELATED"/>
    <property type="match status" value="1"/>
</dbReference>
<dbReference type="Gene3D" id="3.30.565.10">
    <property type="entry name" value="Histidine kinase-like ATPase, C-terminal domain"/>
    <property type="match status" value="1"/>
</dbReference>
<proteinExistence type="predicted"/>
<reference evidence="12 13" key="1">
    <citation type="submission" date="2016-10" db="EMBL/GenBank/DDBJ databases">
        <authorList>
            <person name="de Groot N.N."/>
        </authorList>
    </citation>
    <scope>NUCLEOTIDE SEQUENCE [LARGE SCALE GENOMIC DNA]</scope>
    <source>
        <strain evidence="12 13">DSM 44993</strain>
    </source>
</reference>
<name>A0A1H8X210_9PSEU</name>
<dbReference type="STRING" id="394193.SAMN04489732_106184"/>
<dbReference type="InterPro" id="IPR050482">
    <property type="entry name" value="Sensor_HK_TwoCompSys"/>
</dbReference>
<evidence type="ECO:0000256" key="4">
    <source>
        <dbReference type="ARBA" id="ARBA00022679"/>
    </source>
</evidence>
<evidence type="ECO:0000256" key="8">
    <source>
        <dbReference type="ARBA" id="ARBA00023012"/>
    </source>
</evidence>
<accession>A0A1H8X210</accession>
<dbReference type="GO" id="GO:0046983">
    <property type="term" value="F:protein dimerization activity"/>
    <property type="evidence" value="ECO:0007669"/>
    <property type="project" value="InterPro"/>
</dbReference>
<feature type="coiled-coil region" evidence="9">
    <location>
        <begin position="158"/>
        <end position="185"/>
    </location>
</feature>
<keyword evidence="9" id="KW-0175">Coiled coil</keyword>
<feature type="transmembrane region" description="Helical" evidence="10">
    <location>
        <begin position="20"/>
        <end position="42"/>
    </location>
</feature>
<evidence type="ECO:0000256" key="5">
    <source>
        <dbReference type="ARBA" id="ARBA00022741"/>
    </source>
</evidence>
<keyword evidence="7" id="KW-0067">ATP-binding</keyword>
<dbReference type="Pfam" id="PF07730">
    <property type="entry name" value="HisKA_3"/>
    <property type="match status" value="1"/>
</dbReference>
<evidence type="ECO:0000313" key="12">
    <source>
        <dbReference type="EMBL" id="SEP33982.1"/>
    </source>
</evidence>
<evidence type="ECO:0000256" key="7">
    <source>
        <dbReference type="ARBA" id="ARBA00022840"/>
    </source>
</evidence>
<evidence type="ECO:0000256" key="1">
    <source>
        <dbReference type="ARBA" id="ARBA00000085"/>
    </source>
</evidence>
<keyword evidence="10" id="KW-0812">Transmembrane</keyword>
<dbReference type="PANTHER" id="PTHR24421:SF10">
    <property type="entry name" value="NITRATE_NITRITE SENSOR PROTEIN NARQ"/>
    <property type="match status" value="1"/>
</dbReference>
<keyword evidence="10" id="KW-0472">Membrane</keyword>
<gene>
    <name evidence="12" type="ORF">SAMN04489732_106184</name>
</gene>
<keyword evidence="6 12" id="KW-0418">Kinase</keyword>
<keyword evidence="5" id="KW-0547">Nucleotide-binding</keyword>
<comment type="catalytic activity">
    <reaction evidence="1">
        <text>ATP + protein L-histidine = ADP + protein N-phospho-L-histidine.</text>
        <dbReference type="EC" id="2.7.13.3"/>
    </reaction>
</comment>
<dbReference type="GO" id="GO:0016020">
    <property type="term" value="C:membrane"/>
    <property type="evidence" value="ECO:0007669"/>
    <property type="project" value="InterPro"/>
</dbReference>
<evidence type="ECO:0000256" key="2">
    <source>
        <dbReference type="ARBA" id="ARBA00012438"/>
    </source>
</evidence>
<evidence type="ECO:0000259" key="11">
    <source>
        <dbReference type="Pfam" id="PF07730"/>
    </source>
</evidence>
<dbReference type="GO" id="GO:0000155">
    <property type="term" value="F:phosphorelay sensor kinase activity"/>
    <property type="evidence" value="ECO:0007669"/>
    <property type="project" value="InterPro"/>
</dbReference>
<evidence type="ECO:0000256" key="10">
    <source>
        <dbReference type="SAM" id="Phobius"/>
    </source>
</evidence>
<dbReference type="SUPFAM" id="SSF55874">
    <property type="entry name" value="ATPase domain of HSP90 chaperone/DNA topoisomerase II/histidine kinase"/>
    <property type="match status" value="1"/>
</dbReference>
<feature type="domain" description="Signal transduction histidine kinase subgroup 3 dimerisation and phosphoacceptor" evidence="11">
    <location>
        <begin position="183"/>
        <end position="250"/>
    </location>
</feature>
<organism evidence="12 13">
    <name type="scientific">Amycolatopsis saalfeldensis</name>
    <dbReference type="NCBI Taxonomy" id="394193"/>
    <lineage>
        <taxon>Bacteria</taxon>
        <taxon>Bacillati</taxon>
        <taxon>Actinomycetota</taxon>
        <taxon>Actinomycetes</taxon>
        <taxon>Pseudonocardiales</taxon>
        <taxon>Pseudonocardiaceae</taxon>
        <taxon>Amycolatopsis</taxon>
    </lineage>
</organism>
<dbReference type="Gene3D" id="1.20.5.1930">
    <property type="match status" value="1"/>
</dbReference>
<keyword evidence="10" id="KW-1133">Transmembrane helix</keyword>
<protein>
    <recommendedName>
        <fullName evidence="2">histidine kinase</fullName>
        <ecNumber evidence="2">2.7.13.3</ecNumber>
    </recommendedName>
</protein>
<dbReference type="OrthoDB" id="227596at2"/>
<dbReference type="EMBL" id="FOEF01000006">
    <property type="protein sequence ID" value="SEP33982.1"/>
    <property type="molecule type" value="Genomic_DNA"/>
</dbReference>
<keyword evidence="13" id="KW-1185">Reference proteome</keyword>
<feature type="transmembrane region" description="Helical" evidence="10">
    <location>
        <begin position="131"/>
        <end position="149"/>
    </location>
</feature>
<dbReference type="Proteomes" id="UP000198582">
    <property type="component" value="Unassembled WGS sequence"/>
</dbReference>
<dbReference type="AlphaFoldDB" id="A0A1H8X210"/>
<evidence type="ECO:0000256" key="3">
    <source>
        <dbReference type="ARBA" id="ARBA00022553"/>
    </source>
</evidence>
<keyword evidence="3" id="KW-0597">Phosphoprotein</keyword>